<gene>
    <name evidence="1" type="ORF">TKK_016581</name>
</gene>
<proteinExistence type="predicted"/>
<accession>A0ABD2W651</accession>
<dbReference type="AlphaFoldDB" id="A0ABD2W651"/>
<comment type="caution">
    <text evidence="1">The sequence shown here is derived from an EMBL/GenBank/DDBJ whole genome shotgun (WGS) entry which is preliminary data.</text>
</comment>
<protein>
    <submittedName>
        <fullName evidence="1">Uncharacterized protein</fullName>
    </submittedName>
</protein>
<dbReference type="EMBL" id="JBJJXI010000134">
    <property type="protein sequence ID" value="KAL3388352.1"/>
    <property type="molecule type" value="Genomic_DNA"/>
</dbReference>
<dbReference type="PANTHER" id="PTHR22954">
    <property type="entry name" value="RETROVIRAL PROTEASE-RELATED"/>
    <property type="match status" value="1"/>
</dbReference>
<sequence length="201" mass="23278">MEAQLKRAGLISRSFENFGKLGRGLMTMGACLSRMEQLKKRWEEFEKNHETLEESEDVDKKDDYFVQDQYSIVYEAFLTNLGLYQDHLLKVKKETLQIGAQPKVDESIAEMDFNRAKLPAIVIGDFSGDIQDWVRFRDTFKEMVIERPNLPAIFKMNYLRTYVKGEAEELLREVPSGGEHFPTAWKVLLSLMTTSDYSSIS</sequence>
<evidence type="ECO:0000313" key="2">
    <source>
        <dbReference type="Proteomes" id="UP001627154"/>
    </source>
</evidence>
<evidence type="ECO:0000313" key="1">
    <source>
        <dbReference type="EMBL" id="KAL3388352.1"/>
    </source>
</evidence>
<organism evidence="1 2">
    <name type="scientific">Trichogramma kaykai</name>
    <dbReference type="NCBI Taxonomy" id="54128"/>
    <lineage>
        <taxon>Eukaryota</taxon>
        <taxon>Metazoa</taxon>
        <taxon>Ecdysozoa</taxon>
        <taxon>Arthropoda</taxon>
        <taxon>Hexapoda</taxon>
        <taxon>Insecta</taxon>
        <taxon>Pterygota</taxon>
        <taxon>Neoptera</taxon>
        <taxon>Endopterygota</taxon>
        <taxon>Hymenoptera</taxon>
        <taxon>Apocrita</taxon>
        <taxon>Proctotrupomorpha</taxon>
        <taxon>Chalcidoidea</taxon>
        <taxon>Trichogrammatidae</taxon>
        <taxon>Trichogramma</taxon>
    </lineage>
</organism>
<keyword evidence="2" id="KW-1185">Reference proteome</keyword>
<dbReference type="Proteomes" id="UP001627154">
    <property type="component" value="Unassembled WGS sequence"/>
</dbReference>
<name>A0ABD2W651_9HYME</name>
<dbReference type="InterPro" id="IPR005312">
    <property type="entry name" value="DUF1759"/>
</dbReference>
<dbReference type="Pfam" id="PF03564">
    <property type="entry name" value="DUF1759"/>
    <property type="match status" value="1"/>
</dbReference>
<dbReference type="PANTHER" id="PTHR22954:SF3">
    <property type="entry name" value="PROTEIN CBG08539"/>
    <property type="match status" value="1"/>
</dbReference>
<reference evidence="1 2" key="1">
    <citation type="journal article" date="2024" name="bioRxiv">
        <title>A reference genome for Trichogramma kaykai: A tiny desert-dwelling parasitoid wasp with competing sex-ratio distorters.</title>
        <authorList>
            <person name="Culotta J."/>
            <person name="Lindsey A.R."/>
        </authorList>
    </citation>
    <scope>NUCLEOTIDE SEQUENCE [LARGE SCALE GENOMIC DNA]</scope>
    <source>
        <strain evidence="1 2">KSX58</strain>
    </source>
</reference>